<comment type="similarity">
    <text evidence="1 5">Belongs to the dUTPase family.</text>
</comment>
<comment type="cofactor">
    <cofactor evidence="5">
        <name>Mg(2+)</name>
        <dbReference type="ChEBI" id="CHEBI:18420"/>
    </cofactor>
</comment>
<protein>
    <recommendedName>
        <fullName evidence="5">Deoxyuridine 5'-triphosphate nucleotidohydrolase</fullName>
        <shortName evidence="5">dUTPase</shortName>
        <ecNumber evidence="5">3.6.1.23</ecNumber>
    </recommendedName>
    <alternativeName>
        <fullName evidence="5">dUTP pyrophosphatase</fullName>
    </alternativeName>
</protein>
<dbReference type="RefSeq" id="WP_110032372.1">
    <property type="nucleotide sequence ID" value="NZ_QGTR01000003.1"/>
</dbReference>
<dbReference type="InterPro" id="IPR008181">
    <property type="entry name" value="dUTPase"/>
</dbReference>
<comment type="pathway">
    <text evidence="5">Pyrimidine metabolism; dUMP biosynthesis; dUMP from dCTP (dUTP route): step 2/2.</text>
</comment>
<dbReference type="InterPro" id="IPR036157">
    <property type="entry name" value="dUTPase-like_sf"/>
</dbReference>
<dbReference type="PANTHER" id="PTHR11241">
    <property type="entry name" value="DEOXYURIDINE 5'-TRIPHOSPHATE NUCLEOTIDOHYDROLASE"/>
    <property type="match status" value="1"/>
</dbReference>
<keyword evidence="8" id="KW-1185">Reference proteome</keyword>
<dbReference type="EC" id="3.6.1.23" evidence="5"/>
<organism evidence="7 8">
    <name type="scientific">Hoeflea marina</name>
    <dbReference type="NCBI Taxonomy" id="274592"/>
    <lineage>
        <taxon>Bacteria</taxon>
        <taxon>Pseudomonadati</taxon>
        <taxon>Pseudomonadota</taxon>
        <taxon>Alphaproteobacteria</taxon>
        <taxon>Hyphomicrobiales</taxon>
        <taxon>Rhizobiaceae</taxon>
        <taxon>Hoeflea</taxon>
    </lineage>
</organism>
<comment type="catalytic activity">
    <reaction evidence="4 5">
        <text>dUTP + H2O = dUMP + diphosphate + H(+)</text>
        <dbReference type="Rhea" id="RHEA:10248"/>
        <dbReference type="ChEBI" id="CHEBI:15377"/>
        <dbReference type="ChEBI" id="CHEBI:15378"/>
        <dbReference type="ChEBI" id="CHEBI:33019"/>
        <dbReference type="ChEBI" id="CHEBI:61555"/>
        <dbReference type="ChEBI" id="CHEBI:246422"/>
        <dbReference type="EC" id="3.6.1.23"/>
    </reaction>
</comment>
<dbReference type="CDD" id="cd07557">
    <property type="entry name" value="trimeric_dUTPase"/>
    <property type="match status" value="1"/>
</dbReference>
<name>A0A317PJD0_9HYPH</name>
<dbReference type="GO" id="GO:0004170">
    <property type="term" value="F:dUTP diphosphatase activity"/>
    <property type="evidence" value="ECO:0007669"/>
    <property type="project" value="UniProtKB-UniRule"/>
</dbReference>
<evidence type="ECO:0000256" key="3">
    <source>
        <dbReference type="ARBA" id="ARBA00023080"/>
    </source>
</evidence>
<evidence type="ECO:0000313" key="8">
    <source>
        <dbReference type="Proteomes" id="UP000246352"/>
    </source>
</evidence>
<keyword evidence="5" id="KW-0460">Magnesium</keyword>
<comment type="function">
    <text evidence="5">This enzyme is involved in nucleotide metabolism: it produces dUMP, the immediate precursor of thymidine nucleotides and it decreases the intracellular concentration of dUTP so that uracil cannot be incorporated into DNA.</text>
</comment>
<dbReference type="GO" id="GO:0000287">
    <property type="term" value="F:magnesium ion binding"/>
    <property type="evidence" value="ECO:0007669"/>
    <property type="project" value="UniProtKB-UniRule"/>
</dbReference>
<dbReference type="NCBIfam" id="TIGR00576">
    <property type="entry name" value="dut"/>
    <property type="match status" value="1"/>
</dbReference>
<comment type="caution">
    <text evidence="5">Lacks conserved residue(s) required for the propagation of feature annotation.</text>
</comment>
<keyword evidence="5" id="KW-0479">Metal-binding</keyword>
<feature type="binding site" evidence="5">
    <location>
        <position position="92"/>
    </location>
    <ligand>
        <name>substrate</name>
    </ligand>
</feature>
<dbReference type="GO" id="GO:0046081">
    <property type="term" value="P:dUTP catabolic process"/>
    <property type="evidence" value="ECO:0007669"/>
    <property type="project" value="InterPro"/>
</dbReference>
<dbReference type="SUPFAM" id="SSF51283">
    <property type="entry name" value="dUTPase-like"/>
    <property type="match status" value="1"/>
</dbReference>
<keyword evidence="3 5" id="KW-0546">Nucleotide metabolism</keyword>
<evidence type="ECO:0000256" key="5">
    <source>
        <dbReference type="HAMAP-Rule" id="MF_00116"/>
    </source>
</evidence>
<dbReference type="InterPro" id="IPR029054">
    <property type="entry name" value="dUTPase-like"/>
</dbReference>
<dbReference type="NCBIfam" id="NF001862">
    <property type="entry name" value="PRK00601.1"/>
    <property type="match status" value="1"/>
</dbReference>
<reference evidence="7 8" key="1">
    <citation type="submission" date="2018-05" db="EMBL/GenBank/DDBJ databases">
        <title>Genomic Encyclopedia of Type Strains, Phase IV (KMG-IV): sequencing the most valuable type-strain genomes for metagenomic binning, comparative biology and taxonomic classification.</title>
        <authorList>
            <person name="Goeker M."/>
        </authorList>
    </citation>
    <scope>NUCLEOTIDE SEQUENCE [LARGE SCALE GENOMIC DNA]</scope>
    <source>
        <strain evidence="7 8">DSM 16791</strain>
    </source>
</reference>
<gene>
    <name evidence="5" type="primary">dut</name>
    <name evidence="7" type="ORF">DFR52_103322</name>
</gene>
<feature type="domain" description="dUTPase-like" evidence="6">
    <location>
        <begin position="27"/>
        <end position="158"/>
    </location>
</feature>
<evidence type="ECO:0000256" key="2">
    <source>
        <dbReference type="ARBA" id="ARBA00022801"/>
    </source>
</evidence>
<evidence type="ECO:0000259" key="6">
    <source>
        <dbReference type="Pfam" id="PF00692"/>
    </source>
</evidence>
<dbReference type="EMBL" id="QGTR01000003">
    <property type="protein sequence ID" value="PWW00120.1"/>
    <property type="molecule type" value="Genomic_DNA"/>
</dbReference>
<feature type="binding site" evidence="5">
    <location>
        <begin position="96"/>
        <end position="98"/>
    </location>
    <ligand>
        <name>substrate</name>
    </ligand>
</feature>
<dbReference type="Pfam" id="PF00692">
    <property type="entry name" value="dUTPase"/>
    <property type="match status" value="1"/>
</dbReference>
<dbReference type="OrthoDB" id="9809956at2"/>
<evidence type="ECO:0000313" key="7">
    <source>
        <dbReference type="EMBL" id="PWW00120.1"/>
    </source>
</evidence>
<keyword evidence="2 5" id="KW-0378">Hydrolase</keyword>
<comment type="caution">
    <text evidence="7">The sequence shown here is derived from an EMBL/GenBank/DDBJ whole genome shotgun (WGS) entry which is preliminary data.</text>
</comment>
<accession>A0A317PJD0</accession>
<dbReference type="AlphaFoldDB" id="A0A317PJD0"/>
<dbReference type="HAMAP" id="MF_00116">
    <property type="entry name" value="dUTPase_bact"/>
    <property type="match status" value="1"/>
</dbReference>
<feature type="binding site" evidence="5">
    <location>
        <begin position="79"/>
        <end position="81"/>
    </location>
    <ligand>
        <name>substrate</name>
    </ligand>
</feature>
<dbReference type="Gene3D" id="2.70.40.10">
    <property type="match status" value="1"/>
</dbReference>
<dbReference type="InterPro" id="IPR033704">
    <property type="entry name" value="dUTPase_trimeric"/>
</dbReference>
<sequence>MTASLHTVAAAPVLGLIQLPHGAGLALPAYETEGAAGMDLRAAVSEGEPLMLAPGARVLVPTGLIMEIPHGFEGQIRPRSGLAAKAGITCLNTPGTIDSDYRGEVKVILINLGEAPFEISRGLRIAQMVIAPVTQARIELRSAAGETVRGAGGFGSTGTG</sequence>
<evidence type="ECO:0000256" key="1">
    <source>
        <dbReference type="ARBA" id="ARBA00006581"/>
    </source>
</evidence>
<dbReference type="GO" id="GO:0006226">
    <property type="term" value="P:dUMP biosynthetic process"/>
    <property type="evidence" value="ECO:0007669"/>
    <property type="project" value="UniProtKB-UniRule"/>
</dbReference>
<evidence type="ECO:0000256" key="4">
    <source>
        <dbReference type="ARBA" id="ARBA00047686"/>
    </source>
</evidence>
<proteinExistence type="inferred from homology"/>
<dbReference type="PANTHER" id="PTHR11241:SF0">
    <property type="entry name" value="DEOXYURIDINE 5'-TRIPHOSPHATE NUCLEOTIDOHYDROLASE"/>
    <property type="match status" value="1"/>
</dbReference>
<dbReference type="UniPathway" id="UPA00610">
    <property type="reaction ID" value="UER00666"/>
</dbReference>
<dbReference type="Proteomes" id="UP000246352">
    <property type="component" value="Unassembled WGS sequence"/>
</dbReference>